<evidence type="ECO:0000313" key="1">
    <source>
        <dbReference type="EMBL" id="RXS95116.1"/>
    </source>
</evidence>
<comment type="caution">
    <text evidence="1">The sequence shown here is derived from an EMBL/GenBank/DDBJ whole genome shotgun (WGS) entry which is preliminary data.</text>
</comment>
<dbReference type="AlphaFoldDB" id="A0A4Q1SD23"/>
<accession>A0A4Q1SD23</accession>
<keyword evidence="2" id="KW-1185">Reference proteome</keyword>
<evidence type="ECO:0000313" key="2">
    <source>
        <dbReference type="Proteomes" id="UP000290253"/>
    </source>
</evidence>
<protein>
    <submittedName>
        <fullName evidence="1">Uncharacterized protein</fullName>
    </submittedName>
</protein>
<sequence length="130" mass="15157">MAILHGLAPNRKISHKYPIYINLRSTPLSHRVAPIWKFTFELINGEYNWFYQFLRLPLLKLEGRELVGTGDKLLLPQDNKRDRVTATGDFQRGIGPVSGEFYVYDRDRDFLRLLTESKLVTDYLDENGGR</sequence>
<name>A0A4Q1SD23_9BACT</name>
<organism evidence="1 2">
    <name type="scientific">Silvibacterium dinghuense</name>
    <dbReference type="NCBI Taxonomy" id="1560006"/>
    <lineage>
        <taxon>Bacteria</taxon>
        <taxon>Pseudomonadati</taxon>
        <taxon>Acidobacteriota</taxon>
        <taxon>Terriglobia</taxon>
        <taxon>Terriglobales</taxon>
        <taxon>Acidobacteriaceae</taxon>
        <taxon>Silvibacterium</taxon>
    </lineage>
</organism>
<dbReference type="Proteomes" id="UP000290253">
    <property type="component" value="Unassembled WGS sequence"/>
</dbReference>
<gene>
    <name evidence="1" type="ORF">ESZ00_10920</name>
</gene>
<dbReference type="RefSeq" id="WP_129208284.1">
    <property type="nucleotide sequence ID" value="NZ_BMGU01000003.1"/>
</dbReference>
<proteinExistence type="predicted"/>
<dbReference type="EMBL" id="SDMK01000002">
    <property type="protein sequence ID" value="RXS95116.1"/>
    <property type="molecule type" value="Genomic_DNA"/>
</dbReference>
<reference evidence="1 2" key="1">
    <citation type="journal article" date="2016" name="Int. J. Syst. Evol. Microbiol.">
        <title>Acidipila dinghuensis sp. nov., an acidobacterium isolated from forest soil.</title>
        <authorList>
            <person name="Jiang Y.W."/>
            <person name="Wang J."/>
            <person name="Chen M.H."/>
            <person name="Lv Y.Y."/>
            <person name="Qiu L.H."/>
        </authorList>
    </citation>
    <scope>NUCLEOTIDE SEQUENCE [LARGE SCALE GENOMIC DNA]</scope>
    <source>
        <strain evidence="1 2">DHOF10</strain>
    </source>
</reference>